<reference evidence="3" key="1">
    <citation type="submission" date="2021-03" db="EMBL/GenBank/DDBJ databases">
        <title>Molecular epidemiology and mechanisms of colistin and carbapenem resistance in Enterobacteriaceae from clinical isolates, the environment and porcine samples in Pretoria, South Africa.</title>
        <authorList>
            <person name="Bogoshi D."/>
            <person name="Mbelle N.M."/>
            <person name="Naidoo V."/>
            <person name="Osei Sekyere J."/>
        </authorList>
    </citation>
    <scope>NUCLEOTIDE SEQUENCE</scope>
    <source>
        <strain evidence="3">C052</strain>
    </source>
</reference>
<comment type="caution">
    <text evidence="3">The sequence shown here is derived from an EMBL/GenBank/DDBJ whole genome shotgun (WGS) entry which is preliminary data.</text>
</comment>
<dbReference type="InterPro" id="IPR004477">
    <property type="entry name" value="ComEC_N"/>
</dbReference>
<keyword evidence="1" id="KW-0812">Transmembrane</keyword>
<sequence>MHGSLVLLSLRLEHYFLLLWVYIRNKPARYFAWQWALWSIAGILLLDPLAILSDSFWLSSFAVLAILYWLTIFPLSYHLSKGVKGKIIGLTHLNWLTSLTDPNAT</sequence>
<feature type="transmembrane region" description="Helical" evidence="1">
    <location>
        <begin position="30"/>
        <end position="51"/>
    </location>
</feature>
<name>A0A939NK32_PRORE</name>
<keyword evidence="1" id="KW-0472">Membrane</keyword>
<dbReference type="Proteomes" id="UP000664477">
    <property type="component" value="Unassembled WGS sequence"/>
</dbReference>
<feature type="transmembrane region" description="Helical" evidence="1">
    <location>
        <begin position="6"/>
        <end position="23"/>
    </location>
</feature>
<evidence type="ECO:0000256" key="1">
    <source>
        <dbReference type="SAM" id="Phobius"/>
    </source>
</evidence>
<dbReference type="AlphaFoldDB" id="A0A939NK32"/>
<evidence type="ECO:0000313" key="4">
    <source>
        <dbReference type="Proteomes" id="UP000664477"/>
    </source>
</evidence>
<feature type="domain" description="ComEC/Rec2-related protein" evidence="2">
    <location>
        <begin position="17"/>
        <end position="78"/>
    </location>
</feature>
<evidence type="ECO:0000259" key="2">
    <source>
        <dbReference type="Pfam" id="PF03772"/>
    </source>
</evidence>
<accession>A0A939NK32</accession>
<evidence type="ECO:0000313" key="3">
    <source>
        <dbReference type="EMBL" id="MBO1916159.1"/>
    </source>
</evidence>
<keyword evidence="1" id="KW-1133">Transmembrane helix</keyword>
<feature type="transmembrane region" description="Helical" evidence="1">
    <location>
        <begin position="57"/>
        <end position="77"/>
    </location>
</feature>
<organism evidence="3 4">
    <name type="scientific">Providencia rettgeri</name>
    <dbReference type="NCBI Taxonomy" id="587"/>
    <lineage>
        <taxon>Bacteria</taxon>
        <taxon>Pseudomonadati</taxon>
        <taxon>Pseudomonadota</taxon>
        <taxon>Gammaproteobacteria</taxon>
        <taxon>Enterobacterales</taxon>
        <taxon>Morganellaceae</taxon>
        <taxon>Providencia</taxon>
    </lineage>
</organism>
<proteinExistence type="predicted"/>
<dbReference type="EMBL" id="JAGETQ010000037">
    <property type="protein sequence ID" value="MBO1916159.1"/>
    <property type="molecule type" value="Genomic_DNA"/>
</dbReference>
<gene>
    <name evidence="3" type="ORF">J4727_09040</name>
</gene>
<dbReference type="Pfam" id="PF03772">
    <property type="entry name" value="Competence"/>
    <property type="match status" value="1"/>
</dbReference>
<protein>
    <submittedName>
        <fullName evidence="3">ComEC/Rec2 family competence protein</fullName>
    </submittedName>
</protein>